<accession>A0A7G9Z041</accession>
<evidence type="ECO:0000313" key="1">
    <source>
        <dbReference type="EMBL" id="QNO53625.1"/>
    </source>
</evidence>
<name>A0A7G9Z041_9EURY</name>
<proteinExistence type="predicted"/>
<protein>
    <submittedName>
        <fullName evidence="1">Uncharacterized protein</fullName>
    </submittedName>
</protein>
<dbReference type="AlphaFoldDB" id="A0A7G9Z041"/>
<sequence length="166" mass="16472">MSMKIIKYFHTKALPTNFLSQRKFDQRNRVYLFFLKNRYATANSPPMKNIASKPGIPRLGLGTGAETGVVGIGTGVGVGVGVGVTGIIIGVVVALGAGVLFCNGVTIGVGARVGVGVIVGVLVPIGVEVGGGVGVGVVVGSDSAGCSPANTLIVSLAPSGAAAVRV</sequence>
<gene>
    <name evidence="1" type="ORF">NGENPBHE_00025</name>
</gene>
<reference evidence="1" key="1">
    <citation type="submission" date="2020-06" db="EMBL/GenBank/DDBJ databases">
        <title>Unique genomic features of the anaerobic methanotrophic archaea.</title>
        <authorList>
            <person name="Chadwick G.L."/>
            <person name="Skennerton C.T."/>
            <person name="Laso-Perez R."/>
            <person name="Leu A.O."/>
            <person name="Speth D.R."/>
            <person name="Yu H."/>
            <person name="Morgan-Lang C."/>
            <person name="Hatzenpichler R."/>
            <person name="Goudeau D."/>
            <person name="Malmstrom R."/>
            <person name="Brazelton W.J."/>
            <person name="Woyke T."/>
            <person name="Hallam S.J."/>
            <person name="Tyson G.W."/>
            <person name="Wegener G."/>
            <person name="Boetius A."/>
            <person name="Orphan V."/>
        </authorList>
    </citation>
    <scope>NUCLEOTIDE SEQUENCE</scope>
</reference>
<dbReference type="EMBL" id="MT631547">
    <property type="protein sequence ID" value="QNO53625.1"/>
    <property type="molecule type" value="Genomic_DNA"/>
</dbReference>
<organism evidence="1">
    <name type="scientific">Candidatus Methanophagaceae archaeon ANME-1 ERB6</name>
    <dbReference type="NCBI Taxonomy" id="2759912"/>
    <lineage>
        <taxon>Archaea</taxon>
        <taxon>Methanobacteriati</taxon>
        <taxon>Methanobacteriota</taxon>
        <taxon>Stenosarchaea group</taxon>
        <taxon>Methanomicrobia</taxon>
        <taxon>Candidatus Methanophagales</taxon>
        <taxon>Candidatus Methanophagaceae</taxon>
    </lineage>
</organism>